<proteinExistence type="predicted"/>
<dbReference type="GO" id="GO:0006310">
    <property type="term" value="P:DNA recombination"/>
    <property type="evidence" value="ECO:0007669"/>
    <property type="project" value="UniProtKB-KW"/>
</dbReference>
<dbReference type="RefSeq" id="WP_190889808.1">
    <property type="nucleotide sequence ID" value="NZ_JACWZY010000025.1"/>
</dbReference>
<keyword evidence="1" id="KW-0233">DNA recombination</keyword>
<evidence type="ECO:0000256" key="1">
    <source>
        <dbReference type="ARBA" id="ARBA00023172"/>
    </source>
</evidence>
<dbReference type="InterPro" id="IPR011010">
    <property type="entry name" value="DNA_brk_join_enz"/>
</dbReference>
<evidence type="ECO:0000313" key="3">
    <source>
        <dbReference type="Proteomes" id="UP000598820"/>
    </source>
</evidence>
<dbReference type="Gene3D" id="1.10.443.10">
    <property type="entry name" value="Intergrase catalytic core"/>
    <property type="match status" value="1"/>
</dbReference>
<dbReference type="GO" id="GO:0003677">
    <property type="term" value="F:DNA binding"/>
    <property type="evidence" value="ECO:0007669"/>
    <property type="project" value="InterPro"/>
</dbReference>
<dbReference type="EMBL" id="JACWZY010000025">
    <property type="protein sequence ID" value="MBD2703808.1"/>
    <property type="molecule type" value="Genomic_DNA"/>
</dbReference>
<name>A0A926XZI2_9BACT</name>
<dbReference type="InterPro" id="IPR013762">
    <property type="entry name" value="Integrase-like_cat_sf"/>
</dbReference>
<reference evidence="2" key="1">
    <citation type="submission" date="2020-09" db="EMBL/GenBank/DDBJ databases">
        <authorList>
            <person name="Kim M.K."/>
        </authorList>
    </citation>
    <scope>NUCLEOTIDE SEQUENCE</scope>
    <source>
        <strain evidence="2">BT702</strain>
    </source>
</reference>
<dbReference type="GO" id="GO:0015074">
    <property type="term" value="P:DNA integration"/>
    <property type="evidence" value="ECO:0007669"/>
    <property type="project" value="InterPro"/>
</dbReference>
<protein>
    <submittedName>
        <fullName evidence="2">Tyrosine-type recombinase/integrase</fullName>
    </submittedName>
</protein>
<organism evidence="2 3">
    <name type="scientific">Spirosoma profusum</name>
    <dbReference type="NCBI Taxonomy" id="2771354"/>
    <lineage>
        <taxon>Bacteria</taxon>
        <taxon>Pseudomonadati</taxon>
        <taxon>Bacteroidota</taxon>
        <taxon>Cytophagia</taxon>
        <taxon>Cytophagales</taxon>
        <taxon>Cytophagaceae</taxon>
        <taxon>Spirosoma</taxon>
    </lineage>
</organism>
<dbReference type="SUPFAM" id="SSF56349">
    <property type="entry name" value="DNA breaking-rejoining enzymes"/>
    <property type="match status" value="1"/>
</dbReference>
<evidence type="ECO:0000313" key="2">
    <source>
        <dbReference type="EMBL" id="MBD2703808.1"/>
    </source>
</evidence>
<dbReference type="AlphaFoldDB" id="A0A926XZI2"/>
<gene>
    <name evidence="2" type="ORF">IC229_24390</name>
</gene>
<keyword evidence="3" id="KW-1185">Reference proteome</keyword>
<comment type="caution">
    <text evidence="2">The sequence shown here is derived from an EMBL/GenBank/DDBJ whole genome shotgun (WGS) entry which is preliminary data.</text>
</comment>
<dbReference type="Proteomes" id="UP000598820">
    <property type="component" value="Unassembled WGS sequence"/>
</dbReference>
<sequence>MTAIPQYNSMAALGPMARFSALHPMTRKKRLPISVRFALRSPKKGTTYSNPHPLQVWIAVDGKRMHFGAFWMGQKLMVDPADWRVVKQVSGRRGDSVNNQIVQMKAYIESIHQKQLDSGATPTLKSVCFECLSGYSPEWSIIHGWVYPDDKQKRNKANQYANRISAESPIDEAYQAYIAHLRSLDNTDRALSRITLGRWQRGLVLLHDYESKTGQKLPTAGGLTIGWAKRYHSWLQTQNGGRHFPQPVSAGQASRFVLKVASVLDWMMEEGWLERNPIRSLRWPKHEDKEVLFLEPEHIAHLLTLDWKGTKGIALWWFLLMCCTGLDYPDAVAYARDRNTYEVQGRAGWKIVGRRKKPPHVEYHLPRLDEVEQLFALYPQGPADISGGVVNRYTDQIEAELGISWRITKKTARKTFGSLMLAAGHRIADVSLMMGHSSITTTERHYVKVRGTSIDRSMERVKVNINQLSGHFEAMEGQGHV</sequence>
<accession>A0A926XZI2</accession>